<dbReference type="VEuPathDB" id="FungiDB:MMYC01_203181"/>
<dbReference type="EMBL" id="LCTW02000149">
    <property type="protein sequence ID" value="KXX77696.1"/>
    <property type="molecule type" value="Genomic_DNA"/>
</dbReference>
<feature type="compositionally biased region" description="Gly residues" evidence="1">
    <location>
        <begin position="247"/>
        <end position="267"/>
    </location>
</feature>
<dbReference type="OrthoDB" id="2683368at2759"/>
<reference evidence="3 4" key="1">
    <citation type="journal article" date="2016" name="Genome Announc.">
        <title>Genome Sequence of Madurella mycetomatis mm55, Isolated from a Human Mycetoma Case in Sudan.</title>
        <authorList>
            <person name="Smit S."/>
            <person name="Derks M.F."/>
            <person name="Bervoets S."/>
            <person name="Fahal A."/>
            <person name="van Leeuwen W."/>
            <person name="van Belkum A."/>
            <person name="van de Sande W.W."/>
        </authorList>
    </citation>
    <scope>NUCLEOTIDE SEQUENCE [LARGE SCALE GENOMIC DNA]</scope>
    <source>
        <strain evidence="4">mm55</strain>
    </source>
</reference>
<feature type="compositionally biased region" description="Low complexity" evidence="1">
    <location>
        <begin position="66"/>
        <end position="98"/>
    </location>
</feature>
<protein>
    <recommendedName>
        <fullName evidence="2">Mso1 N-terminal domain-containing protein</fullName>
    </recommendedName>
</protein>
<feature type="compositionally biased region" description="Pro residues" evidence="1">
    <location>
        <begin position="52"/>
        <end position="65"/>
    </location>
</feature>
<sequence length="282" mass="28165">MTSWYSNLVTTASKLQRTYFSGEADGDTDDDTHVCRVLRGYYAEKGQALPGWLPPDPKAPPPQPQQQPVFASQQGRYGGQQQQAAGLSSLWDSNNNNAGGNGNAGGRGQFVNSRNPFAGGGGGGGEARPGMPGQRAGSYQPVGNARVGAVSPTGSASSGYSAQEKLKQRLWGGAKTASPSTGGPFQPPGGVQQSAQQTQGGGNRWGWGNGGSGSGGGDGGSGAQAGGRRNGRPVMSANAPWSDGGFDYPGGGGGGGSTGGSGRGYGLPSGPRAGLPSGPRPR</sequence>
<proteinExistence type="predicted"/>
<dbReference type="Proteomes" id="UP000078237">
    <property type="component" value="Unassembled WGS sequence"/>
</dbReference>
<dbReference type="Pfam" id="PF14475">
    <property type="entry name" value="Mso1_Sec1_bdg"/>
    <property type="match status" value="1"/>
</dbReference>
<accession>A0A175W1W4</accession>
<feature type="domain" description="Mso1 N-terminal" evidence="2">
    <location>
        <begin position="14"/>
        <end position="53"/>
    </location>
</feature>
<name>A0A175W1W4_9PEZI</name>
<feature type="compositionally biased region" description="Polar residues" evidence="1">
    <location>
        <begin position="152"/>
        <end position="161"/>
    </location>
</feature>
<feature type="compositionally biased region" description="Low complexity" evidence="1">
    <location>
        <begin position="182"/>
        <end position="193"/>
    </location>
</feature>
<evidence type="ECO:0000313" key="3">
    <source>
        <dbReference type="EMBL" id="KXX77696.1"/>
    </source>
</evidence>
<feature type="region of interest" description="Disordered" evidence="1">
    <location>
        <begin position="47"/>
        <end position="282"/>
    </location>
</feature>
<feature type="compositionally biased region" description="Gly residues" evidence="1">
    <location>
        <begin position="199"/>
        <end position="225"/>
    </location>
</feature>
<gene>
    <name evidence="3" type="ORF">MMYC01_203181</name>
</gene>
<dbReference type="AlphaFoldDB" id="A0A175W1W4"/>
<keyword evidence="4" id="KW-1185">Reference proteome</keyword>
<evidence type="ECO:0000256" key="1">
    <source>
        <dbReference type="SAM" id="MobiDB-lite"/>
    </source>
</evidence>
<evidence type="ECO:0000259" key="2">
    <source>
        <dbReference type="Pfam" id="PF14475"/>
    </source>
</evidence>
<comment type="caution">
    <text evidence="3">The sequence shown here is derived from an EMBL/GenBank/DDBJ whole genome shotgun (WGS) entry which is preliminary data.</text>
</comment>
<dbReference type="InterPro" id="IPR028095">
    <property type="entry name" value="Mso1_N_dom"/>
</dbReference>
<organism evidence="3 4">
    <name type="scientific">Madurella mycetomatis</name>
    <dbReference type="NCBI Taxonomy" id="100816"/>
    <lineage>
        <taxon>Eukaryota</taxon>
        <taxon>Fungi</taxon>
        <taxon>Dikarya</taxon>
        <taxon>Ascomycota</taxon>
        <taxon>Pezizomycotina</taxon>
        <taxon>Sordariomycetes</taxon>
        <taxon>Sordariomycetidae</taxon>
        <taxon>Sordariales</taxon>
        <taxon>Sordariales incertae sedis</taxon>
        <taxon>Madurella</taxon>
    </lineage>
</organism>
<feature type="compositionally biased region" description="Gly residues" evidence="1">
    <location>
        <begin position="99"/>
        <end position="108"/>
    </location>
</feature>
<feature type="compositionally biased region" description="Gly residues" evidence="1">
    <location>
        <begin position="118"/>
        <end position="127"/>
    </location>
</feature>
<evidence type="ECO:0000313" key="4">
    <source>
        <dbReference type="Proteomes" id="UP000078237"/>
    </source>
</evidence>